<feature type="transmembrane region" description="Helical" evidence="1">
    <location>
        <begin position="52"/>
        <end position="75"/>
    </location>
</feature>
<evidence type="ECO:0000256" key="1">
    <source>
        <dbReference type="SAM" id="Phobius"/>
    </source>
</evidence>
<keyword evidence="1" id="KW-0812">Transmembrane</keyword>
<dbReference type="InterPro" id="IPR009339">
    <property type="entry name" value="DUF998"/>
</dbReference>
<dbReference type="AlphaFoldDB" id="A0A4R6TPM4"/>
<name>A0A4R6TPM4_9FLAO</name>
<comment type="caution">
    <text evidence="2">The sequence shown here is derived from an EMBL/GenBank/DDBJ whole genome shotgun (WGS) entry which is preliminary data.</text>
</comment>
<protein>
    <submittedName>
        <fullName evidence="2">Uncharacterized protein DUF998</fullName>
    </submittedName>
</protein>
<organism evidence="2 3">
    <name type="scientific">Zeaxanthinibacter enoshimensis</name>
    <dbReference type="NCBI Taxonomy" id="392009"/>
    <lineage>
        <taxon>Bacteria</taxon>
        <taxon>Pseudomonadati</taxon>
        <taxon>Bacteroidota</taxon>
        <taxon>Flavobacteriia</taxon>
        <taxon>Flavobacteriales</taxon>
        <taxon>Flavobacteriaceae</taxon>
        <taxon>Zeaxanthinibacter</taxon>
    </lineage>
</organism>
<dbReference type="Proteomes" id="UP000295468">
    <property type="component" value="Unassembled WGS sequence"/>
</dbReference>
<evidence type="ECO:0000313" key="2">
    <source>
        <dbReference type="EMBL" id="TDQ32217.1"/>
    </source>
</evidence>
<dbReference type="OrthoDB" id="581705at2"/>
<keyword evidence="1" id="KW-1133">Transmembrane helix</keyword>
<reference evidence="2 3" key="1">
    <citation type="submission" date="2019-03" db="EMBL/GenBank/DDBJ databases">
        <title>Genomic Encyclopedia of Archaeal and Bacterial Type Strains, Phase II (KMG-II): from individual species to whole genera.</title>
        <authorList>
            <person name="Goeker M."/>
        </authorList>
    </citation>
    <scope>NUCLEOTIDE SEQUENCE [LARGE SCALE GENOMIC DNA]</scope>
    <source>
        <strain evidence="2 3">DSM 18435</strain>
    </source>
</reference>
<evidence type="ECO:0000313" key="3">
    <source>
        <dbReference type="Proteomes" id="UP000295468"/>
    </source>
</evidence>
<dbReference type="EMBL" id="SNYI01000001">
    <property type="protein sequence ID" value="TDQ32217.1"/>
    <property type="molecule type" value="Genomic_DNA"/>
</dbReference>
<feature type="transmembrane region" description="Helical" evidence="1">
    <location>
        <begin position="12"/>
        <end position="32"/>
    </location>
</feature>
<proteinExistence type="predicted"/>
<keyword evidence="3" id="KW-1185">Reference proteome</keyword>
<feature type="transmembrane region" description="Helical" evidence="1">
    <location>
        <begin position="112"/>
        <end position="131"/>
    </location>
</feature>
<keyword evidence="1" id="KW-0472">Membrane</keyword>
<dbReference type="Pfam" id="PF06197">
    <property type="entry name" value="DUF998"/>
    <property type="match status" value="1"/>
</dbReference>
<feature type="transmembrane region" description="Helical" evidence="1">
    <location>
        <begin position="82"/>
        <end position="100"/>
    </location>
</feature>
<dbReference type="RefSeq" id="WP_133642297.1">
    <property type="nucleotide sequence ID" value="NZ_SNYI01000001.1"/>
</dbReference>
<sequence length="197" mass="21788">MKKSTIYKITGGLSLLGCLSVIITDIIGIMVHEAHDPISDTISMLAIGKYGWIQDLGIDLFAMSFLALAVGLYFYKRTGTAWLISLLILILLSADLILIAEHNQYAGDKENTLHQKLVYIMAGLFLLLTLLSRSGLAKLKPYLTRFILWVAGLWLVFAAAFPFMPDGIDGAYERLVCVLLVLWPAVVSIELINARSE</sequence>
<gene>
    <name evidence="2" type="ORF">CLV82_0040</name>
</gene>
<feature type="transmembrane region" description="Helical" evidence="1">
    <location>
        <begin position="171"/>
        <end position="192"/>
    </location>
</feature>
<accession>A0A4R6TPM4</accession>
<feature type="transmembrane region" description="Helical" evidence="1">
    <location>
        <begin position="143"/>
        <end position="165"/>
    </location>
</feature>